<keyword evidence="4" id="KW-0560">Oxidoreductase</keyword>
<dbReference type="PANTHER" id="PTHR42940:SF8">
    <property type="entry name" value="VACUOLAR PROTEIN SORTING-ASSOCIATED PROTEIN 11"/>
    <property type="match status" value="1"/>
</dbReference>
<protein>
    <submittedName>
        <fullName evidence="6">GroES-like protein</fullName>
    </submittedName>
</protein>
<evidence type="ECO:0000256" key="4">
    <source>
        <dbReference type="ARBA" id="ARBA00023002"/>
    </source>
</evidence>
<evidence type="ECO:0000313" key="7">
    <source>
        <dbReference type="Proteomes" id="UP000800200"/>
    </source>
</evidence>
<comment type="cofactor">
    <cofactor evidence="1">
        <name>Zn(2+)</name>
        <dbReference type="ChEBI" id="CHEBI:29105"/>
    </cofactor>
</comment>
<organism evidence="6 7">
    <name type="scientific">Zopfia rhizophila CBS 207.26</name>
    <dbReference type="NCBI Taxonomy" id="1314779"/>
    <lineage>
        <taxon>Eukaryota</taxon>
        <taxon>Fungi</taxon>
        <taxon>Dikarya</taxon>
        <taxon>Ascomycota</taxon>
        <taxon>Pezizomycotina</taxon>
        <taxon>Dothideomycetes</taxon>
        <taxon>Dothideomycetes incertae sedis</taxon>
        <taxon>Zopfiaceae</taxon>
        <taxon>Zopfia</taxon>
    </lineage>
</organism>
<evidence type="ECO:0000313" key="6">
    <source>
        <dbReference type="EMBL" id="KAF2175719.1"/>
    </source>
</evidence>
<dbReference type="GO" id="GO:0016491">
    <property type="term" value="F:oxidoreductase activity"/>
    <property type="evidence" value="ECO:0007669"/>
    <property type="project" value="UniProtKB-KW"/>
</dbReference>
<evidence type="ECO:0000259" key="5">
    <source>
        <dbReference type="Pfam" id="PF08240"/>
    </source>
</evidence>
<dbReference type="GO" id="GO:0046872">
    <property type="term" value="F:metal ion binding"/>
    <property type="evidence" value="ECO:0007669"/>
    <property type="project" value="UniProtKB-KW"/>
</dbReference>
<feature type="domain" description="Alcohol dehydrogenase-like N-terminal" evidence="5">
    <location>
        <begin position="2"/>
        <end position="82"/>
    </location>
</feature>
<keyword evidence="3" id="KW-0862">Zinc</keyword>
<proteinExistence type="predicted"/>
<dbReference type="Proteomes" id="UP000800200">
    <property type="component" value="Unassembled WGS sequence"/>
</dbReference>
<keyword evidence="2" id="KW-0479">Metal-binding</keyword>
<dbReference type="Pfam" id="PF08240">
    <property type="entry name" value="ADH_N"/>
    <property type="match status" value="1"/>
</dbReference>
<keyword evidence="7" id="KW-1185">Reference proteome</keyword>
<dbReference type="PANTHER" id="PTHR42940">
    <property type="entry name" value="ALCOHOL DEHYDROGENASE 1-RELATED"/>
    <property type="match status" value="1"/>
</dbReference>
<gene>
    <name evidence="6" type="ORF">K469DRAFT_54882</name>
</gene>
<dbReference type="InterPro" id="IPR013154">
    <property type="entry name" value="ADH-like_N"/>
</dbReference>
<accession>A0A6A6DBX9</accession>
<evidence type="ECO:0000256" key="2">
    <source>
        <dbReference type="ARBA" id="ARBA00022723"/>
    </source>
</evidence>
<dbReference type="AlphaFoldDB" id="A0A6A6DBX9"/>
<dbReference type="SUPFAM" id="SSF50129">
    <property type="entry name" value="GroES-like"/>
    <property type="match status" value="1"/>
</dbReference>
<evidence type="ECO:0000256" key="1">
    <source>
        <dbReference type="ARBA" id="ARBA00001947"/>
    </source>
</evidence>
<sequence length="111" mass="12258">MALGHEDAGAVEQLSPNVKYLKKGDRVGWEYEHNPCGHCEWCLTGRQTFCPDYAFYGLADLDQGSFASHALWKEAFLFKIPDTLSDAEAATLMCGGATVFGAFKDVRHSTH</sequence>
<name>A0A6A6DBX9_9PEZI</name>
<evidence type="ECO:0000256" key="3">
    <source>
        <dbReference type="ARBA" id="ARBA00022833"/>
    </source>
</evidence>
<dbReference type="Gene3D" id="3.90.180.10">
    <property type="entry name" value="Medium-chain alcohol dehydrogenases, catalytic domain"/>
    <property type="match status" value="1"/>
</dbReference>
<dbReference type="EMBL" id="ML994726">
    <property type="protein sequence ID" value="KAF2175719.1"/>
    <property type="molecule type" value="Genomic_DNA"/>
</dbReference>
<dbReference type="InterPro" id="IPR011032">
    <property type="entry name" value="GroES-like_sf"/>
</dbReference>
<reference evidence="6" key="1">
    <citation type="journal article" date="2020" name="Stud. Mycol.">
        <title>101 Dothideomycetes genomes: a test case for predicting lifestyles and emergence of pathogens.</title>
        <authorList>
            <person name="Haridas S."/>
            <person name="Albert R."/>
            <person name="Binder M."/>
            <person name="Bloem J."/>
            <person name="Labutti K."/>
            <person name="Salamov A."/>
            <person name="Andreopoulos B."/>
            <person name="Baker S."/>
            <person name="Barry K."/>
            <person name="Bills G."/>
            <person name="Bluhm B."/>
            <person name="Cannon C."/>
            <person name="Castanera R."/>
            <person name="Culley D."/>
            <person name="Daum C."/>
            <person name="Ezra D."/>
            <person name="Gonzalez J."/>
            <person name="Henrissat B."/>
            <person name="Kuo A."/>
            <person name="Liang C."/>
            <person name="Lipzen A."/>
            <person name="Lutzoni F."/>
            <person name="Magnuson J."/>
            <person name="Mondo S."/>
            <person name="Nolan M."/>
            <person name="Ohm R."/>
            <person name="Pangilinan J."/>
            <person name="Park H.-J."/>
            <person name="Ramirez L."/>
            <person name="Alfaro M."/>
            <person name="Sun H."/>
            <person name="Tritt A."/>
            <person name="Yoshinaga Y."/>
            <person name="Zwiers L.-H."/>
            <person name="Turgeon B."/>
            <person name="Goodwin S."/>
            <person name="Spatafora J."/>
            <person name="Crous P."/>
            <person name="Grigoriev I."/>
        </authorList>
    </citation>
    <scope>NUCLEOTIDE SEQUENCE</scope>
    <source>
        <strain evidence="6">CBS 207.26</strain>
    </source>
</reference>
<dbReference type="OrthoDB" id="1879366at2759"/>